<proteinExistence type="predicted"/>
<keyword evidence="2" id="KW-0238">DNA-binding</keyword>
<dbReference type="InterPro" id="IPR000835">
    <property type="entry name" value="HTH_MarR-typ"/>
</dbReference>
<dbReference type="GO" id="GO:0003677">
    <property type="term" value="F:DNA binding"/>
    <property type="evidence" value="ECO:0007669"/>
    <property type="project" value="UniProtKB-KW"/>
</dbReference>
<dbReference type="PANTHER" id="PTHR35790">
    <property type="entry name" value="HTH-TYPE TRANSCRIPTIONAL REGULATOR PCHR"/>
    <property type="match status" value="1"/>
</dbReference>
<evidence type="ECO:0000256" key="1">
    <source>
        <dbReference type="ARBA" id="ARBA00023015"/>
    </source>
</evidence>
<dbReference type="InterPro" id="IPR052067">
    <property type="entry name" value="Metal_resp_HTH_trans_reg"/>
</dbReference>
<evidence type="ECO:0000313" key="5">
    <source>
        <dbReference type="EMBL" id="HJB28794.1"/>
    </source>
</evidence>
<evidence type="ECO:0000313" key="6">
    <source>
        <dbReference type="Proteomes" id="UP000823842"/>
    </source>
</evidence>
<dbReference type="InterPro" id="IPR036388">
    <property type="entry name" value="WH-like_DNA-bd_sf"/>
</dbReference>
<gene>
    <name evidence="5" type="ORF">IAA06_08370</name>
</gene>
<dbReference type="PANTHER" id="PTHR35790:SF4">
    <property type="entry name" value="HTH-TYPE TRANSCRIPTIONAL REGULATOR PCHR"/>
    <property type="match status" value="1"/>
</dbReference>
<evidence type="ECO:0000259" key="4">
    <source>
        <dbReference type="PROSITE" id="PS50995"/>
    </source>
</evidence>
<dbReference type="EMBL" id="DWYZ01000158">
    <property type="protein sequence ID" value="HJB28794.1"/>
    <property type="molecule type" value="Genomic_DNA"/>
</dbReference>
<reference evidence="5" key="2">
    <citation type="submission" date="2021-04" db="EMBL/GenBank/DDBJ databases">
        <authorList>
            <person name="Gilroy R."/>
        </authorList>
    </citation>
    <scope>NUCLEOTIDE SEQUENCE</scope>
    <source>
        <strain evidence="5">ChiSjej1B19-5720</strain>
    </source>
</reference>
<sequence>MYDTLLDLFAEYLEKQDALSKLTEHEKLHEYGYSEIHTIAAIASLPEPNVTSIAQQMKMTKGAVSKIIKRLLSAQAIESYQLPDNKQKVFYSLTEKGEFLCKEHEKRHLLWQERDKQFLSRYSQSQLTFLSDFMTDFNAYLQEQINEKGGQTNVD</sequence>
<evidence type="ECO:0000256" key="3">
    <source>
        <dbReference type="ARBA" id="ARBA00023163"/>
    </source>
</evidence>
<feature type="domain" description="HTH marR-type" evidence="4">
    <location>
        <begin position="2"/>
        <end position="139"/>
    </location>
</feature>
<reference evidence="5" key="1">
    <citation type="journal article" date="2021" name="PeerJ">
        <title>Extensive microbial diversity within the chicken gut microbiome revealed by metagenomics and culture.</title>
        <authorList>
            <person name="Gilroy R."/>
            <person name="Ravi A."/>
            <person name="Getino M."/>
            <person name="Pursley I."/>
            <person name="Horton D.L."/>
            <person name="Alikhan N.F."/>
            <person name="Baker D."/>
            <person name="Gharbi K."/>
            <person name="Hall N."/>
            <person name="Watson M."/>
            <person name="Adriaenssens E.M."/>
            <person name="Foster-Nyarko E."/>
            <person name="Jarju S."/>
            <person name="Secka A."/>
            <person name="Antonio M."/>
            <person name="Oren A."/>
            <person name="Chaudhuri R.R."/>
            <person name="La Ragione R."/>
            <person name="Hildebrand F."/>
            <person name="Pallen M.J."/>
        </authorList>
    </citation>
    <scope>NUCLEOTIDE SEQUENCE</scope>
    <source>
        <strain evidence="5">ChiSjej1B19-5720</strain>
    </source>
</reference>
<organism evidence="5 6">
    <name type="scientific">Candidatus Blautia faecavium</name>
    <dbReference type="NCBI Taxonomy" id="2838487"/>
    <lineage>
        <taxon>Bacteria</taxon>
        <taxon>Bacillati</taxon>
        <taxon>Bacillota</taxon>
        <taxon>Clostridia</taxon>
        <taxon>Lachnospirales</taxon>
        <taxon>Lachnospiraceae</taxon>
        <taxon>Blautia</taxon>
    </lineage>
</organism>
<protein>
    <submittedName>
        <fullName evidence="5">MarR family transcriptional regulator</fullName>
    </submittedName>
</protein>
<keyword evidence="3" id="KW-0804">Transcription</keyword>
<keyword evidence="1" id="KW-0805">Transcription regulation</keyword>
<comment type="caution">
    <text evidence="5">The sequence shown here is derived from an EMBL/GenBank/DDBJ whole genome shotgun (WGS) entry which is preliminary data.</text>
</comment>
<dbReference type="SUPFAM" id="SSF46785">
    <property type="entry name" value="Winged helix' DNA-binding domain"/>
    <property type="match status" value="1"/>
</dbReference>
<evidence type="ECO:0000256" key="2">
    <source>
        <dbReference type="ARBA" id="ARBA00023125"/>
    </source>
</evidence>
<dbReference type="Pfam" id="PF01047">
    <property type="entry name" value="MarR"/>
    <property type="match status" value="1"/>
</dbReference>
<dbReference type="PROSITE" id="PS50995">
    <property type="entry name" value="HTH_MARR_2"/>
    <property type="match status" value="1"/>
</dbReference>
<dbReference type="AlphaFoldDB" id="A0A9D2LTJ9"/>
<dbReference type="SMART" id="SM00347">
    <property type="entry name" value="HTH_MARR"/>
    <property type="match status" value="1"/>
</dbReference>
<dbReference type="Proteomes" id="UP000823842">
    <property type="component" value="Unassembled WGS sequence"/>
</dbReference>
<dbReference type="GO" id="GO:0003700">
    <property type="term" value="F:DNA-binding transcription factor activity"/>
    <property type="evidence" value="ECO:0007669"/>
    <property type="project" value="InterPro"/>
</dbReference>
<dbReference type="InterPro" id="IPR036390">
    <property type="entry name" value="WH_DNA-bd_sf"/>
</dbReference>
<accession>A0A9D2LTJ9</accession>
<name>A0A9D2LTJ9_9FIRM</name>
<dbReference type="Gene3D" id="1.10.10.10">
    <property type="entry name" value="Winged helix-like DNA-binding domain superfamily/Winged helix DNA-binding domain"/>
    <property type="match status" value="1"/>
</dbReference>